<gene>
    <name evidence="1" type="ORF">METZ01_LOCUS389008</name>
</gene>
<dbReference type="SUPFAM" id="SSF53756">
    <property type="entry name" value="UDP-Glycosyltransferase/glycogen phosphorylase"/>
    <property type="match status" value="1"/>
</dbReference>
<proteinExistence type="predicted"/>
<dbReference type="Gene3D" id="3.40.50.2000">
    <property type="entry name" value="Glycogen Phosphorylase B"/>
    <property type="match status" value="1"/>
</dbReference>
<evidence type="ECO:0000313" key="1">
    <source>
        <dbReference type="EMBL" id="SVD36154.1"/>
    </source>
</evidence>
<sequence>MNPIPNGVIDKTGGDQQADGEDHFDLYDRMVDIKHADFHIGLPSGLSWLSWAVGTHVIMISGFSDSNSEFQTGITRVEPIEKDICKFCWNREPYANDDWWWCPDHKGTERQFECSLSITGEQVIETIKKHIGNK</sequence>
<dbReference type="EMBL" id="UINC01145804">
    <property type="protein sequence ID" value="SVD36154.1"/>
    <property type="molecule type" value="Genomic_DNA"/>
</dbReference>
<accession>A0A382UPG8</accession>
<organism evidence="1">
    <name type="scientific">marine metagenome</name>
    <dbReference type="NCBI Taxonomy" id="408172"/>
    <lineage>
        <taxon>unclassified sequences</taxon>
        <taxon>metagenomes</taxon>
        <taxon>ecological metagenomes</taxon>
    </lineage>
</organism>
<name>A0A382UPG8_9ZZZZ</name>
<dbReference type="AlphaFoldDB" id="A0A382UPG8"/>
<reference evidence="1" key="1">
    <citation type="submission" date="2018-05" db="EMBL/GenBank/DDBJ databases">
        <authorList>
            <person name="Lanie J.A."/>
            <person name="Ng W.-L."/>
            <person name="Kazmierczak K.M."/>
            <person name="Andrzejewski T.M."/>
            <person name="Davidsen T.M."/>
            <person name="Wayne K.J."/>
            <person name="Tettelin H."/>
            <person name="Glass J.I."/>
            <person name="Rusch D."/>
            <person name="Podicherti R."/>
            <person name="Tsui H.-C.T."/>
            <person name="Winkler M.E."/>
        </authorList>
    </citation>
    <scope>NUCLEOTIDE SEQUENCE</scope>
</reference>
<protein>
    <submittedName>
        <fullName evidence="1">Uncharacterized protein</fullName>
    </submittedName>
</protein>